<evidence type="ECO:0000256" key="1">
    <source>
        <dbReference type="SAM" id="MobiDB-lite"/>
    </source>
</evidence>
<dbReference type="Proteomes" id="UP000198891">
    <property type="component" value="Unassembled WGS sequence"/>
</dbReference>
<gene>
    <name evidence="2" type="ORF">SAMN05216554_3981</name>
</gene>
<keyword evidence="3" id="KW-1185">Reference proteome</keyword>
<dbReference type="AlphaFoldDB" id="A0A1H3T4X0"/>
<protein>
    <submittedName>
        <fullName evidence="2">Uncharacterized protein</fullName>
    </submittedName>
</protein>
<proteinExistence type="predicted"/>
<sequence>MVGSTSTPRVAFVEFANSEQRMLQRYREFLEQVERAADPVAGVVVEPQPHWVAADSSDLHLWRLCGLNQREVGRSARTFSSIDKARRNAEAIVAAGDHLTVHLVHDGMSHLWYISLFGSPALVGVGRYPREDRAQHAAATAKRLIAAAVVQAGSKRLPLAATGPLSLGPASAHRFPSSNSGDSRPENGMPAPADLGTGTRE</sequence>
<dbReference type="STRING" id="381665.SAMN05216554_3981"/>
<name>A0A1H3T4X0_9MICO</name>
<dbReference type="OrthoDB" id="9982911at2"/>
<evidence type="ECO:0000313" key="2">
    <source>
        <dbReference type="EMBL" id="SDZ45090.1"/>
    </source>
</evidence>
<feature type="region of interest" description="Disordered" evidence="1">
    <location>
        <begin position="162"/>
        <end position="201"/>
    </location>
</feature>
<reference evidence="2 3" key="1">
    <citation type="submission" date="2016-10" db="EMBL/GenBank/DDBJ databases">
        <authorList>
            <person name="de Groot N.N."/>
        </authorList>
    </citation>
    <scope>NUCLEOTIDE SEQUENCE [LARGE SCALE GENOMIC DNA]</scope>
    <source>
        <strain evidence="2 3">CGMCC 4.3491</strain>
    </source>
</reference>
<organism evidence="2 3">
    <name type="scientific">Herbiconiux ginsengi</name>
    <dbReference type="NCBI Taxonomy" id="381665"/>
    <lineage>
        <taxon>Bacteria</taxon>
        <taxon>Bacillati</taxon>
        <taxon>Actinomycetota</taxon>
        <taxon>Actinomycetes</taxon>
        <taxon>Micrococcales</taxon>
        <taxon>Microbacteriaceae</taxon>
        <taxon>Herbiconiux</taxon>
    </lineage>
</organism>
<dbReference type="EMBL" id="FNPZ01000004">
    <property type="protein sequence ID" value="SDZ45090.1"/>
    <property type="molecule type" value="Genomic_DNA"/>
</dbReference>
<accession>A0A1H3T4X0</accession>
<dbReference type="RefSeq" id="WP_092557043.1">
    <property type="nucleotide sequence ID" value="NZ_FNPZ01000004.1"/>
</dbReference>
<evidence type="ECO:0000313" key="3">
    <source>
        <dbReference type="Proteomes" id="UP000198891"/>
    </source>
</evidence>